<keyword evidence="7" id="KW-0255">Endonuclease</keyword>
<evidence type="ECO:0000256" key="10">
    <source>
        <dbReference type="ARBA" id="ARBA00023125"/>
    </source>
</evidence>
<feature type="region of interest" description="Disordered" evidence="11">
    <location>
        <begin position="1"/>
        <end position="21"/>
    </location>
</feature>
<keyword evidence="6" id="KW-0547">Nucleotide-binding</keyword>
<reference evidence="13" key="1">
    <citation type="submission" date="2020-03" db="EMBL/GenBank/DDBJ databases">
        <title>Identification of Novel Circular Rep-Encoding ssDNA Molecules, Viruses, and Circular Molecules in four Penguin Species in South Georgia and the Antarctic.</title>
        <authorList>
            <person name="Levy H."/>
            <person name="Djurhuus A."/>
            <person name="Black C.E."/>
            <person name="Harding C."/>
            <person name="Suazo C."/>
            <person name="Kraberger S."/>
            <person name="Schmidlin K."/>
            <person name="Fontenele R.S."/>
            <person name="Hart T."/>
            <person name="Smith A.L."/>
            <person name="Varsani A."/>
        </authorList>
    </citation>
    <scope>NUCLEOTIDE SEQUENCE</scope>
    <source>
        <strain evidence="13">Antarctic/12_I_CPHALFsw004Ad</strain>
    </source>
</reference>
<evidence type="ECO:0000256" key="11">
    <source>
        <dbReference type="SAM" id="MobiDB-lite"/>
    </source>
</evidence>
<dbReference type="PROSITE" id="PS52020">
    <property type="entry name" value="CRESS_DNA_REP"/>
    <property type="match status" value="1"/>
</dbReference>
<evidence type="ECO:0000256" key="3">
    <source>
        <dbReference type="ARBA" id="ARBA00022705"/>
    </source>
</evidence>
<dbReference type="SUPFAM" id="SSF55464">
    <property type="entry name" value="Origin of replication-binding domain, RBD-like"/>
    <property type="match status" value="1"/>
</dbReference>
<dbReference type="GO" id="GO:0006260">
    <property type="term" value="P:DNA replication"/>
    <property type="evidence" value="ECO:0007669"/>
    <property type="project" value="UniProtKB-KW"/>
</dbReference>
<keyword evidence="1" id="KW-0808">Transferase</keyword>
<keyword evidence="4" id="KW-0540">Nuclease</keyword>
<keyword evidence="2" id="KW-0548">Nucleotidyltransferase</keyword>
<dbReference type="EMBL" id="MT196268">
    <property type="protein sequence ID" value="QNG41043.1"/>
    <property type="molecule type" value="Genomic_DNA"/>
</dbReference>
<keyword evidence="3" id="KW-0235">DNA replication</keyword>
<name>A0A7G7LKM6_PYGAN</name>
<evidence type="ECO:0000256" key="1">
    <source>
        <dbReference type="ARBA" id="ARBA00022679"/>
    </source>
</evidence>
<evidence type="ECO:0000256" key="6">
    <source>
        <dbReference type="ARBA" id="ARBA00022741"/>
    </source>
</evidence>
<protein>
    <submittedName>
        <fullName evidence="13">Replication-associated protein</fullName>
    </submittedName>
</protein>
<evidence type="ECO:0000259" key="12">
    <source>
        <dbReference type="PROSITE" id="PS52020"/>
    </source>
</evidence>
<sequence>MENIKYPKNMSRDTVNKEGVDNDYYKPPINEVIQHDEVSAVSQVNKKDYGRSTELYNEKMLAKQWRQHFITIPQSGQIHAELFENLKKASVNIKYLCVAKEHHARGGDHYHIYIATTSQAIKIAQIHRRIMETKGDIDGSINYQQVKTAPAVITYIKKDGNFLEYGTIPKRKNDPASAGSSADIDKLLIEIYNNEESLEDNIQQLKEKYPSYYTINYEAIIARLQAKENVAYKRWKPPEYNSTNTKLKPYQERIWELINTEPKTRQIIWVNGRPNSGKSFMFNYIDQNYDYGIYSAGSTASLDNAVYGYDGQGAICWDIPLNYNYADMGDALASTIEKFSDYGQTLTSRKYKGKKIQVRGHVIVFANRGVLPQLTHRDIIRINTRDDETEEQKLATWNITKKLLPKGRTIWLEEQMLHGQMSERRIYHSKSDLPIEVLEDVYNQ</sequence>
<feature type="domain" description="CRESS-DNA virus Rep endonuclease" evidence="12">
    <location>
        <begin position="62"/>
        <end position="168"/>
    </location>
</feature>
<dbReference type="Pfam" id="PF00799">
    <property type="entry name" value="Gemini_AL1"/>
    <property type="match status" value="1"/>
</dbReference>
<feature type="compositionally biased region" description="Basic and acidic residues" evidence="11">
    <location>
        <begin position="10"/>
        <end position="21"/>
    </location>
</feature>
<dbReference type="GO" id="GO:0004519">
    <property type="term" value="F:endonuclease activity"/>
    <property type="evidence" value="ECO:0007669"/>
    <property type="project" value="UniProtKB-KW"/>
</dbReference>
<dbReference type="SUPFAM" id="SSF52540">
    <property type="entry name" value="P-loop containing nucleoside triphosphate hydrolases"/>
    <property type="match status" value="1"/>
</dbReference>
<keyword evidence="8" id="KW-0378">Hydrolase</keyword>
<evidence type="ECO:0000256" key="4">
    <source>
        <dbReference type="ARBA" id="ARBA00022722"/>
    </source>
</evidence>
<evidence type="ECO:0000256" key="2">
    <source>
        <dbReference type="ARBA" id="ARBA00022695"/>
    </source>
</evidence>
<dbReference type="GO" id="GO:0016779">
    <property type="term" value="F:nucleotidyltransferase activity"/>
    <property type="evidence" value="ECO:0007669"/>
    <property type="project" value="UniProtKB-KW"/>
</dbReference>
<keyword evidence="5" id="KW-0479">Metal-binding</keyword>
<dbReference type="GO" id="GO:0000166">
    <property type="term" value="F:nucleotide binding"/>
    <property type="evidence" value="ECO:0007669"/>
    <property type="project" value="UniProtKB-KW"/>
</dbReference>
<organism evidence="13">
    <name type="scientific">Pygoscelis antarcticus</name>
    <name type="common">Chinstrap penguin</name>
    <dbReference type="NCBI Taxonomy" id="79643"/>
    <lineage>
        <taxon>Eukaryota</taxon>
        <taxon>Metazoa</taxon>
        <taxon>Chordata</taxon>
        <taxon>Craniata</taxon>
        <taxon>Vertebrata</taxon>
        <taxon>Euteleostomi</taxon>
        <taxon>Archelosauria</taxon>
        <taxon>Archosauria</taxon>
        <taxon>Dinosauria</taxon>
        <taxon>Saurischia</taxon>
        <taxon>Theropoda</taxon>
        <taxon>Coelurosauria</taxon>
        <taxon>Aves</taxon>
        <taxon>Neognathae</taxon>
        <taxon>Neoaves</taxon>
        <taxon>Aequornithes</taxon>
        <taxon>Sphenisciformes</taxon>
        <taxon>Spheniscidae</taxon>
        <taxon>Pygoscelis</taxon>
    </lineage>
</organism>
<dbReference type="InterPro" id="IPR049912">
    <property type="entry name" value="CRESS_DNA_REP"/>
</dbReference>
<dbReference type="GO" id="GO:0003677">
    <property type="term" value="F:DNA binding"/>
    <property type="evidence" value="ECO:0007669"/>
    <property type="project" value="UniProtKB-KW"/>
</dbReference>
<dbReference type="GO" id="GO:0046872">
    <property type="term" value="F:metal ion binding"/>
    <property type="evidence" value="ECO:0007669"/>
    <property type="project" value="UniProtKB-KW"/>
</dbReference>
<evidence type="ECO:0000256" key="5">
    <source>
        <dbReference type="ARBA" id="ARBA00022723"/>
    </source>
</evidence>
<keyword evidence="9" id="KW-0190">Covalent protein-DNA linkage</keyword>
<proteinExistence type="predicted"/>
<dbReference type="InterPro" id="IPR027417">
    <property type="entry name" value="P-loop_NTPase"/>
</dbReference>
<dbReference type="GO" id="GO:0016787">
    <property type="term" value="F:hydrolase activity"/>
    <property type="evidence" value="ECO:0007669"/>
    <property type="project" value="UniProtKB-KW"/>
</dbReference>
<evidence type="ECO:0000313" key="13">
    <source>
        <dbReference type="EMBL" id="QNG41043.1"/>
    </source>
</evidence>
<dbReference type="AlphaFoldDB" id="A0A7G7LKM6"/>
<keyword evidence="10" id="KW-0238">DNA-binding</keyword>
<evidence type="ECO:0000256" key="8">
    <source>
        <dbReference type="ARBA" id="ARBA00022801"/>
    </source>
</evidence>
<dbReference type="Gene3D" id="3.40.1310.20">
    <property type="match status" value="1"/>
</dbReference>
<evidence type="ECO:0000256" key="7">
    <source>
        <dbReference type="ARBA" id="ARBA00022759"/>
    </source>
</evidence>
<accession>A0A7G7LKM6</accession>
<evidence type="ECO:0000256" key="9">
    <source>
        <dbReference type="ARBA" id="ARBA00023124"/>
    </source>
</evidence>